<dbReference type="InterPro" id="IPR011545">
    <property type="entry name" value="DEAD/DEAH_box_helicase_dom"/>
</dbReference>
<dbReference type="InterPro" id="IPR027417">
    <property type="entry name" value="P-loop_NTPase"/>
</dbReference>
<dbReference type="GO" id="GO:0005524">
    <property type="term" value="F:ATP binding"/>
    <property type="evidence" value="ECO:0007669"/>
    <property type="project" value="UniProtKB-UniRule"/>
</dbReference>
<dbReference type="AlphaFoldDB" id="A0A8C9TU28"/>
<evidence type="ECO:0000256" key="9">
    <source>
        <dbReference type="RuleBase" id="RU000492"/>
    </source>
</evidence>
<dbReference type="GO" id="GO:0016787">
    <property type="term" value="F:hydrolase activity"/>
    <property type="evidence" value="ECO:0007669"/>
    <property type="project" value="UniProtKB-KW"/>
</dbReference>
<feature type="domain" description="Helicase C-terminal" evidence="13">
    <location>
        <begin position="432"/>
        <end position="588"/>
    </location>
</feature>
<evidence type="ECO:0000256" key="11">
    <source>
        <dbReference type="SAM" id="MobiDB-lite"/>
    </source>
</evidence>
<gene>
    <name evidence="14" type="primary">DDX51</name>
    <name evidence="14" type="synonym">ddx51</name>
</gene>
<dbReference type="GeneTree" id="ENSGT00550000075141"/>
<comment type="function">
    <text evidence="10">RNA helicase.</text>
</comment>
<dbReference type="FunFam" id="3.40.50.300:FF:001539">
    <property type="entry name" value="ATP-dependent RNA helicase DDX51"/>
    <property type="match status" value="1"/>
</dbReference>
<evidence type="ECO:0000256" key="1">
    <source>
        <dbReference type="ARBA" id="ARBA00022741"/>
    </source>
</evidence>
<dbReference type="InterPro" id="IPR000629">
    <property type="entry name" value="RNA-helicase_DEAD-box_CS"/>
</dbReference>
<dbReference type="Gene3D" id="3.40.50.300">
    <property type="entry name" value="P-loop containing nucleotide triphosphate hydrolases"/>
    <property type="match status" value="2"/>
</dbReference>
<evidence type="ECO:0000256" key="6">
    <source>
        <dbReference type="ARBA" id="ARBA00038200"/>
    </source>
</evidence>
<dbReference type="Pfam" id="PF00270">
    <property type="entry name" value="DEAD"/>
    <property type="match status" value="1"/>
</dbReference>
<dbReference type="PROSITE" id="PS51194">
    <property type="entry name" value="HELICASE_CTER"/>
    <property type="match status" value="1"/>
</dbReference>
<keyword evidence="5 10" id="KW-0694">RNA-binding</keyword>
<accession>A0A8C9TU28</accession>
<dbReference type="GO" id="GO:0003724">
    <property type="term" value="F:RNA helicase activity"/>
    <property type="evidence" value="ECO:0007669"/>
    <property type="project" value="UniProtKB-EC"/>
</dbReference>
<comment type="catalytic activity">
    <reaction evidence="7 10">
        <text>ATP + H2O = ADP + phosphate + H(+)</text>
        <dbReference type="Rhea" id="RHEA:13065"/>
        <dbReference type="ChEBI" id="CHEBI:15377"/>
        <dbReference type="ChEBI" id="CHEBI:15378"/>
        <dbReference type="ChEBI" id="CHEBI:30616"/>
        <dbReference type="ChEBI" id="CHEBI:43474"/>
        <dbReference type="ChEBI" id="CHEBI:456216"/>
        <dbReference type="EC" id="3.6.4.13"/>
    </reaction>
</comment>
<reference evidence="14 15" key="1">
    <citation type="submission" date="2019-04" db="EMBL/GenBank/DDBJ databases">
        <authorList>
            <consortium name="Wellcome Sanger Institute Data Sharing"/>
        </authorList>
    </citation>
    <scope>NUCLEOTIDE SEQUENCE [LARGE SCALE GENOMIC DNA]</scope>
</reference>
<evidence type="ECO:0000256" key="4">
    <source>
        <dbReference type="ARBA" id="ARBA00022840"/>
    </source>
</evidence>
<evidence type="ECO:0000259" key="13">
    <source>
        <dbReference type="PROSITE" id="PS51194"/>
    </source>
</evidence>
<keyword evidence="15" id="KW-1185">Reference proteome</keyword>
<evidence type="ECO:0000313" key="15">
    <source>
        <dbReference type="Proteomes" id="UP000694397"/>
    </source>
</evidence>
<sequence>SRSKALLAKLQEQARAREQQQQQSSVLQQDQSPSPGIPPKKTKKSRQEEDEDVEKQEPTKKRKEEVNWEVPLKTHSQDTSDHKQTSTEGRCCPSHYCPTLRRLACYSRAVLYPYLLQVQMVLPQWLAQPDVVQRDINKNLVPIGQVPGICPQLLAKLESNGILHFFPVQAEVIPAILEGVGQGLLVGRGGYKPRDICVSAPTGSGKTLAFVIPIVQALLKRVVCEVRALVVLPTKELAQQVGKVFHCYTDGTGLKVGMLTGQRSLSAEQASLLESSARGWCSLADIVVATPGRLVDHINMTEGFNLQNLRFLVIDEADRMIDSMHQAWLNQLTKAVYSGSDMASIFRRAEPGPITAASHLQPQMPLQKLLFSATLTHNPEKLQRLGLHQPRLFSSIHSRPGDLDAGPQERFIFPEGLTEYYVSCTLSKKPLLILHLILRLKFSPILCFTNSREAAHRLHLLVKLFGGVQVAEFSSQLSASERKRALKDFEQGKIQLLISTDAAARGIDIEGVKCVVNYDAPQFIRTYIHRWVMGSLCLLLIYLPEKLFLQMLKDAGSPGIQKQIIKAENLKTLEAHYEKVLLELKKVTKVNPVRGTAEKESVQSSHGIFNS</sequence>
<dbReference type="InterPro" id="IPR001650">
    <property type="entry name" value="Helicase_C-like"/>
</dbReference>
<keyword evidence="4 9" id="KW-0067">ATP-binding</keyword>
<dbReference type="SUPFAM" id="SSF52540">
    <property type="entry name" value="P-loop containing nucleoside triphosphate hydrolases"/>
    <property type="match status" value="1"/>
</dbReference>
<evidence type="ECO:0000256" key="8">
    <source>
        <dbReference type="ARBA" id="ARBA00056648"/>
    </source>
</evidence>
<evidence type="ECO:0000256" key="3">
    <source>
        <dbReference type="ARBA" id="ARBA00022806"/>
    </source>
</evidence>
<dbReference type="CDD" id="cd18787">
    <property type="entry name" value="SF2_C_DEAD"/>
    <property type="match status" value="1"/>
</dbReference>
<feature type="domain" description="Helicase ATP-binding" evidence="12">
    <location>
        <begin position="187"/>
        <end position="393"/>
    </location>
</feature>
<proteinExistence type="inferred from homology"/>
<reference evidence="14" key="3">
    <citation type="submission" date="2025-09" db="UniProtKB">
        <authorList>
            <consortium name="Ensembl"/>
        </authorList>
    </citation>
    <scope>IDENTIFICATION</scope>
</reference>
<evidence type="ECO:0000256" key="10">
    <source>
        <dbReference type="RuleBase" id="RU365068"/>
    </source>
</evidence>
<comment type="domain">
    <text evidence="10">The Q motif is unique to and characteristic of the DEAD box family of RNA helicases and controls ATP binding and hydrolysis.</text>
</comment>
<name>A0A8C9TU28_SCLFO</name>
<comment type="similarity">
    <text evidence="6">Belongs to the DEAD box helicase family. DDX51/DBP6 subfamily.</text>
</comment>
<dbReference type="CDD" id="cd17956">
    <property type="entry name" value="DEADc_DDX51"/>
    <property type="match status" value="1"/>
</dbReference>
<evidence type="ECO:0000313" key="14">
    <source>
        <dbReference type="Ensembl" id="ENSSFOP00015056872.1"/>
    </source>
</evidence>
<evidence type="ECO:0000256" key="7">
    <source>
        <dbReference type="ARBA" id="ARBA00047984"/>
    </source>
</evidence>
<dbReference type="Proteomes" id="UP000694397">
    <property type="component" value="Chromosome 17"/>
</dbReference>
<dbReference type="PROSITE" id="PS51192">
    <property type="entry name" value="HELICASE_ATP_BIND_1"/>
    <property type="match status" value="1"/>
</dbReference>
<protein>
    <recommendedName>
        <fullName evidence="10">ATP-dependent RNA helicase</fullName>
        <ecNumber evidence="10">3.6.4.13</ecNumber>
    </recommendedName>
</protein>
<dbReference type="EC" id="3.6.4.13" evidence="10"/>
<dbReference type="PANTHER" id="PTHR24031">
    <property type="entry name" value="RNA HELICASE"/>
    <property type="match status" value="1"/>
</dbReference>
<dbReference type="SMART" id="SM00490">
    <property type="entry name" value="HELICc"/>
    <property type="match status" value="1"/>
</dbReference>
<dbReference type="Ensembl" id="ENSSFOT00015082310.1">
    <property type="protein sequence ID" value="ENSSFOP00015056872.1"/>
    <property type="gene ID" value="ENSSFOG00015002636.2"/>
</dbReference>
<feature type="region of interest" description="Disordered" evidence="11">
    <location>
        <begin position="1"/>
        <end position="89"/>
    </location>
</feature>
<evidence type="ECO:0000256" key="2">
    <source>
        <dbReference type="ARBA" id="ARBA00022801"/>
    </source>
</evidence>
<keyword evidence="2 9" id="KW-0378">Hydrolase</keyword>
<reference evidence="14" key="2">
    <citation type="submission" date="2025-08" db="UniProtKB">
        <authorList>
            <consortium name="Ensembl"/>
        </authorList>
    </citation>
    <scope>IDENTIFICATION</scope>
</reference>
<organism evidence="14 15">
    <name type="scientific">Scleropages formosus</name>
    <name type="common">Asian bonytongue</name>
    <name type="synonym">Osteoglossum formosum</name>
    <dbReference type="NCBI Taxonomy" id="113540"/>
    <lineage>
        <taxon>Eukaryota</taxon>
        <taxon>Metazoa</taxon>
        <taxon>Chordata</taxon>
        <taxon>Craniata</taxon>
        <taxon>Vertebrata</taxon>
        <taxon>Euteleostomi</taxon>
        <taxon>Actinopterygii</taxon>
        <taxon>Neopterygii</taxon>
        <taxon>Teleostei</taxon>
        <taxon>Osteoglossocephala</taxon>
        <taxon>Osteoglossomorpha</taxon>
        <taxon>Osteoglossiformes</taxon>
        <taxon>Osteoglossidae</taxon>
        <taxon>Scleropages</taxon>
    </lineage>
</organism>
<feature type="compositionally biased region" description="Low complexity" evidence="11">
    <location>
        <begin position="19"/>
        <end position="31"/>
    </location>
</feature>
<dbReference type="SMART" id="SM00487">
    <property type="entry name" value="DEXDc"/>
    <property type="match status" value="1"/>
</dbReference>
<feature type="compositionally biased region" description="Basic and acidic residues" evidence="11">
    <location>
        <begin position="75"/>
        <end position="85"/>
    </location>
</feature>
<dbReference type="Pfam" id="PF00271">
    <property type="entry name" value="Helicase_C"/>
    <property type="match status" value="1"/>
</dbReference>
<keyword evidence="3 9" id="KW-0347">Helicase</keyword>
<dbReference type="PROSITE" id="PS00039">
    <property type="entry name" value="DEAD_ATP_HELICASE"/>
    <property type="match status" value="1"/>
</dbReference>
<evidence type="ECO:0000259" key="12">
    <source>
        <dbReference type="PROSITE" id="PS51192"/>
    </source>
</evidence>
<evidence type="ECO:0000256" key="5">
    <source>
        <dbReference type="ARBA" id="ARBA00022884"/>
    </source>
</evidence>
<feature type="compositionally biased region" description="Basic and acidic residues" evidence="11">
    <location>
        <begin position="55"/>
        <end position="66"/>
    </location>
</feature>
<comment type="function">
    <text evidence="8">ATP-binding RNA helicase involved in the biogenesis of 60S ribosomal subunits.</text>
</comment>
<keyword evidence="1 9" id="KW-0547">Nucleotide-binding</keyword>
<dbReference type="GO" id="GO:0003723">
    <property type="term" value="F:RNA binding"/>
    <property type="evidence" value="ECO:0007669"/>
    <property type="project" value="UniProtKB-UniRule"/>
</dbReference>
<dbReference type="InterPro" id="IPR014001">
    <property type="entry name" value="Helicase_ATP-bd"/>
</dbReference>